<accession>A0ABV0PJ30</accession>
<gene>
    <name evidence="1" type="ORF">GOODEAATRI_032436</name>
</gene>
<keyword evidence="2" id="KW-1185">Reference proteome</keyword>
<protein>
    <submittedName>
        <fullName evidence="1">Uncharacterized protein</fullName>
    </submittedName>
</protein>
<name>A0ABV0PJ30_9TELE</name>
<feature type="non-terminal residue" evidence="1">
    <location>
        <position position="1"/>
    </location>
</feature>
<proteinExistence type="predicted"/>
<organism evidence="1 2">
    <name type="scientific">Goodea atripinnis</name>
    <dbReference type="NCBI Taxonomy" id="208336"/>
    <lineage>
        <taxon>Eukaryota</taxon>
        <taxon>Metazoa</taxon>
        <taxon>Chordata</taxon>
        <taxon>Craniata</taxon>
        <taxon>Vertebrata</taxon>
        <taxon>Euteleostomi</taxon>
        <taxon>Actinopterygii</taxon>
        <taxon>Neopterygii</taxon>
        <taxon>Teleostei</taxon>
        <taxon>Neoteleostei</taxon>
        <taxon>Acanthomorphata</taxon>
        <taxon>Ovalentaria</taxon>
        <taxon>Atherinomorphae</taxon>
        <taxon>Cyprinodontiformes</taxon>
        <taxon>Goodeidae</taxon>
        <taxon>Goodea</taxon>
    </lineage>
</organism>
<evidence type="ECO:0000313" key="2">
    <source>
        <dbReference type="Proteomes" id="UP001476798"/>
    </source>
</evidence>
<evidence type="ECO:0000313" key="1">
    <source>
        <dbReference type="EMBL" id="MEQ2183428.1"/>
    </source>
</evidence>
<dbReference type="Proteomes" id="UP001476798">
    <property type="component" value="Unassembled WGS sequence"/>
</dbReference>
<sequence>RSAFSIISGEPYVSSSNCHTIATPDIGLWTWADLIRMAWGDELGPSHFFKKVTFLASC</sequence>
<reference evidence="1 2" key="1">
    <citation type="submission" date="2021-06" db="EMBL/GenBank/DDBJ databases">
        <authorList>
            <person name="Palmer J.M."/>
        </authorList>
    </citation>
    <scope>NUCLEOTIDE SEQUENCE [LARGE SCALE GENOMIC DNA]</scope>
    <source>
        <strain evidence="1 2">GA_2019</strain>
        <tissue evidence="1">Muscle</tissue>
    </source>
</reference>
<comment type="caution">
    <text evidence="1">The sequence shown here is derived from an EMBL/GenBank/DDBJ whole genome shotgun (WGS) entry which is preliminary data.</text>
</comment>
<dbReference type="EMBL" id="JAHRIO010076010">
    <property type="protein sequence ID" value="MEQ2183428.1"/>
    <property type="molecule type" value="Genomic_DNA"/>
</dbReference>